<evidence type="ECO:0000313" key="1">
    <source>
        <dbReference type="EMBL" id="KAA6408320.1"/>
    </source>
</evidence>
<evidence type="ECO:0000313" key="2">
    <source>
        <dbReference type="Proteomes" id="UP000324767"/>
    </source>
</evidence>
<gene>
    <name evidence="1" type="ORF">FRX48_08062</name>
</gene>
<organism evidence="1 2">
    <name type="scientific">Lasallia pustulata</name>
    <dbReference type="NCBI Taxonomy" id="136370"/>
    <lineage>
        <taxon>Eukaryota</taxon>
        <taxon>Fungi</taxon>
        <taxon>Dikarya</taxon>
        <taxon>Ascomycota</taxon>
        <taxon>Pezizomycotina</taxon>
        <taxon>Lecanoromycetes</taxon>
        <taxon>OSLEUM clade</taxon>
        <taxon>Umbilicariomycetidae</taxon>
        <taxon>Umbilicariales</taxon>
        <taxon>Umbilicariaceae</taxon>
        <taxon>Lasallia</taxon>
    </lineage>
</organism>
<name>A0A5M8PHC6_9LECA</name>
<dbReference type="Proteomes" id="UP000324767">
    <property type="component" value="Unassembled WGS sequence"/>
</dbReference>
<dbReference type="AlphaFoldDB" id="A0A5M8PHC6"/>
<protein>
    <submittedName>
        <fullName evidence="1">Uncharacterized protein</fullName>
    </submittedName>
</protein>
<sequence>MINSEATYAHGRTKPLLLLSSIVLDEIKIDKEARGLFFEVTNTRQMKGFFRDRFSIATIEHLFKWIKGVVDWDKCSRDVHRFLRCVYINLCV</sequence>
<comment type="caution">
    <text evidence="1">The sequence shown here is derived from an EMBL/GenBank/DDBJ whole genome shotgun (WGS) entry which is preliminary data.</text>
</comment>
<accession>A0A5M8PHC6</accession>
<reference evidence="1 2" key="1">
    <citation type="submission" date="2019-09" db="EMBL/GenBank/DDBJ databases">
        <title>The hologenome of the rock-dwelling lichen Lasallia pustulata.</title>
        <authorList>
            <person name="Greshake Tzovaras B."/>
            <person name="Segers F."/>
            <person name="Bicker A."/>
            <person name="Dal Grande F."/>
            <person name="Otte J."/>
            <person name="Hankeln T."/>
            <person name="Schmitt I."/>
            <person name="Ebersberger I."/>
        </authorList>
    </citation>
    <scope>NUCLEOTIDE SEQUENCE [LARGE SCALE GENOMIC DNA]</scope>
    <source>
        <strain evidence="1">A1-1</strain>
    </source>
</reference>
<dbReference type="EMBL" id="VXIT01000014">
    <property type="protein sequence ID" value="KAA6408320.1"/>
    <property type="molecule type" value="Genomic_DNA"/>
</dbReference>
<proteinExistence type="predicted"/>